<keyword evidence="1" id="KW-0732">Signal</keyword>
<feature type="signal peptide" evidence="1">
    <location>
        <begin position="1"/>
        <end position="24"/>
    </location>
</feature>
<dbReference type="EMBL" id="CP095474">
    <property type="protein sequence ID" value="URN17035.1"/>
    <property type="molecule type" value="Genomic_DNA"/>
</dbReference>
<organism evidence="2 3">
    <name type="scientific">Streptomyces sudanensis</name>
    <dbReference type="NCBI Taxonomy" id="436397"/>
    <lineage>
        <taxon>Bacteria</taxon>
        <taxon>Bacillati</taxon>
        <taxon>Actinomycetota</taxon>
        <taxon>Actinomycetes</taxon>
        <taxon>Kitasatosporales</taxon>
        <taxon>Streptomycetaceae</taxon>
        <taxon>Streptomyces</taxon>
    </lineage>
</organism>
<evidence type="ECO:0000313" key="2">
    <source>
        <dbReference type="EMBL" id="URN17035.1"/>
    </source>
</evidence>
<evidence type="ECO:0008006" key="4">
    <source>
        <dbReference type="Google" id="ProtNLM"/>
    </source>
</evidence>
<evidence type="ECO:0000256" key="1">
    <source>
        <dbReference type="SAM" id="SignalP"/>
    </source>
</evidence>
<gene>
    <name evidence="2" type="ORF">MW084_15060</name>
</gene>
<keyword evidence="3" id="KW-1185">Reference proteome</keyword>
<name>A0ABY4TJ58_9ACTN</name>
<feature type="chain" id="PRO_5046250196" description="DUF3558 domain-containing protein" evidence="1">
    <location>
        <begin position="25"/>
        <end position="181"/>
    </location>
</feature>
<protein>
    <recommendedName>
        <fullName evidence="4">DUF3558 domain-containing protein</fullName>
    </recommendedName>
</protein>
<dbReference type="PROSITE" id="PS51257">
    <property type="entry name" value="PROKAR_LIPOPROTEIN"/>
    <property type="match status" value="1"/>
</dbReference>
<accession>A0ABY4TJ58</accession>
<evidence type="ECO:0000313" key="3">
    <source>
        <dbReference type="Proteomes" id="UP001056383"/>
    </source>
</evidence>
<dbReference type="Proteomes" id="UP001056383">
    <property type="component" value="Chromosome"/>
</dbReference>
<dbReference type="RefSeq" id="WP_010474333.1">
    <property type="nucleotide sequence ID" value="NZ_CP095474.1"/>
</dbReference>
<reference evidence="2" key="1">
    <citation type="submission" date="2022-04" db="EMBL/GenBank/DDBJ databases">
        <title>Systematic whole-genome sequencing reveals an unexpected diversity among actinomycetoma pathogens and provides insights into their antibacterial susceptibilities.</title>
        <authorList>
            <person name="Watson A.K."/>
            <person name="Kepplinger B."/>
            <person name="Bakhiet S.M."/>
            <person name="Mhmoud N.A."/>
            <person name="Chapman J."/>
            <person name="Allenby N."/>
            <person name="Mickiewicz K."/>
            <person name="Goodfellow M."/>
            <person name="Fahal A.H."/>
            <person name="Errington J."/>
        </authorList>
    </citation>
    <scope>NUCLEOTIDE SEQUENCE</scope>
    <source>
        <strain evidence="2">SD 504</strain>
    </source>
</reference>
<proteinExistence type="predicted"/>
<sequence>MNSTRRATACVITCCLALSLAACGGGREYAVPKEACGVPLDARKLDPFLPDGKEFEEVGEPLGARDGTYPRGCDLRVDGSTVVFLHLYREEELVDPMGELVSHQFENREKIAHLPFGGLGAVGDRNALVSTRCAIPEAEYLVVDMDFTDKADGDVAERRRDIQGFALDFVPRLKKQLGCTK</sequence>